<dbReference type="Proteomes" id="UP000817854">
    <property type="component" value="Unassembled WGS sequence"/>
</dbReference>
<comment type="caution">
    <text evidence="1">The sequence shown here is derived from an EMBL/GenBank/DDBJ whole genome shotgun (WGS) entry which is preliminary data.</text>
</comment>
<dbReference type="EMBL" id="VEVQ02000009">
    <property type="protein sequence ID" value="NHN26788.1"/>
    <property type="molecule type" value="Genomic_DNA"/>
</dbReference>
<evidence type="ECO:0008006" key="3">
    <source>
        <dbReference type="Google" id="ProtNLM"/>
    </source>
</evidence>
<reference evidence="1" key="2">
    <citation type="submission" date="2020-02" db="EMBL/GenBank/DDBJ databases">
        <title>Flavobacterium profundi sp. nov., isolated from a deep-sea seamount.</title>
        <authorList>
            <person name="Zhang D.-C."/>
        </authorList>
    </citation>
    <scope>NUCLEOTIDE SEQUENCE</scope>
    <source>
        <strain evidence="1">EC11</strain>
    </source>
</reference>
<accession>A0ABX0IWA2</accession>
<protein>
    <recommendedName>
        <fullName evidence="3">BED-type domain-containing protein</fullName>
    </recommendedName>
</protein>
<gene>
    <name evidence="1" type="ORF">FIA58_013970</name>
</gene>
<sequence>MKREAIDIPMDINRKKVKCSICGKEFVTKKYENFSGGVYAKKHLLNHFENHECN</sequence>
<evidence type="ECO:0000313" key="1">
    <source>
        <dbReference type="EMBL" id="NHN26788.1"/>
    </source>
</evidence>
<reference evidence="1" key="1">
    <citation type="submission" date="2019-05" db="EMBL/GenBank/DDBJ databases">
        <authorList>
            <person name="Lianzixin W."/>
        </authorList>
    </citation>
    <scope>NUCLEOTIDE SEQUENCE</scope>
    <source>
        <strain evidence="1">EC11</strain>
    </source>
</reference>
<keyword evidence="2" id="KW-1185">Reference proteome</keyword>
<name>A0ABX0IWA2_9FLAO</name>
<organism evidence="1 2">
    <name type="scientific">Flavobacterium jejuense</name>
    <dbReference type="NCBI Taxonomy" id="1544455"/>
    <lineage>
        <taxon>Bacteria</taxon>
        <taxon>Pseudomonadati</taxon>
        <taxon>Bacteroidota</taxon>
        <taxon>Flavobacteriia</taxon>
        <taxon>Flavobacteriales</taxon>
        <taxon>Flavobacteriaceae</taxon>
        <taxon>Flavobacterium</taxon>
    </lineage>
</organism>
<proteinExistence type="predicted"/>
<dbReference type="RefSeq" id="WP_165928928.1">
    <property type="nucleotide sequence ID" value="NZ_VEVQ02000009.1"/>
</dbReference>
<evidence type="ECO:0000313" key="2">
    <source>
        <dbReference type="Proteomes" id="UP000817854"/>
    </source>
</evidence>